<reference evidence="2 3" key="2">
    <citation type="submission" date="2017-09" db="EMBL/GenBank/DDBJ databases">
        <title>Extensive intraspecific genome diversity in a model arbuscular mycorrhizal fungus.</title>
        <authorList>
            <person name="Chen E.C."/>
            <person name="Morin E."/>
            <person name="Beaudet D."/>
            <person name="Noel J."/>
            <person name="Ndikumana S."/>
            <person name="Charron P."/>
            <person name="St-Onge C."/>
            <person name="Giorgi J."/>
            <person name="Grigoriev I.V."/>
            <person name="Roux C."/>
            <person name="Martin F.M."/>
            <person name="Corradi N."/>
        </authorList>
    </citation>
    <scope>NUCLEOTIDE SEQUENCE [LARGE SCALE GENOMIC DNA]</scope>
    <source>
        <strain evidence="2 3">A5</strain>
    </source>
</reference>
<accession>A0A2N0P4U1</accession>
<dbReference type="VEuPathDB" id="FungiDB:RhiirA1_538740"/>
<gene>
    <name evidence="2" type="ORF">RhiirA5_504386</name>
</gene>
<dbReference type="VEuPathDB" id="FungiDB:FUN_020051"/>
<comment type="caution">
    <text evidence="2">The sequence shown here is derived from an EMBL/GenBank/DDBJ whole genome shotgun (WGS) entry which is preliminary data.</text>
</comment>
<evidence type="ECO:0000313" key="2">
    <source>
        <dbReference type="EMBL" id="PKC01852.1"/>
    </source>
</evidence>
<dbReference type="AlphaFoldDB" id="A0A2N0P4U1"/>
<reference evidence="2 3" key="1">
    <citation type="submission" date="2016-04" db="EMBL/GenBank/DDBJ databases">
        <title>Genome analyses suggest a sexual origin of heterokaryosis in a supposedly ancient asexual fungus.</title>
        <authorList>
            <person name="Ropars J."/>
            <person name="Sedzielewska K."/>
            <person name="Noel J."/>
            <person name="Charron P."/>
            <person name="Farinelli L."/>
            <person name="Marton T."/>
            <person name="Kruger M."/>
            <person name="Pelin A."/>
            <person name="Brachmann A."/>
            <person name="Corradi N."/>
        </authorList>
    </citation>
    <scope>NUCLEOTIDE SEQUENCE [LARGE SCALE GENOMIC DNA]</scope>
    <source>
        <strain evidence="2 3">A5</strain>
    </source>
</reference>
<evidence type="ECO:0000313" key="3">
    <source>
        <dbReference type="Proteomes" id="UP000232722"/>
    </source>
</evidence>
<feature type="compositionally biased region" description="Low complexity" evidence="1">
    <location>
        <begin position="100"/>
        <end position="113"/>
    </location>
</feature>
<protein>
    <submittedName>
        <fullName evidence="2">Uncharacterized protein</fullName>
    </submittedName>
</protein>
<dbReference type="VEuPathDB" id="FungiDB:RhiirFUN_018964"/>
<organism evidence="2 3">
    <name type="scientific">Rhizophagus irregularis</name>
    <dbReference type="NCBI Taxonomy" id="588596"/>
    <lineage>
        <taxon>Eukaryota</taxon>
        <taxon>Fungi</taxon>
        <taxon>Fungi incertae sedis</taxon>
        <taxon>Mucoromycota</taxon>
        <taxon>Glomeromycotina</taxon>
        <taxon>Glomeromycetes</taxon>
        <taxon>Glomerales</taxon>
        <taxon>Glomeraceae</taxon>
        <taxon>Rhizophagus</taxon>
    </lineage>
</organism>
<proteinExistence type="predicted"/>
<name>A0A2N0P4U1_9GLOM</name>
<feature type="region of interest" description="Disordered" evidence="1">
    <location>
        <begin position="100"/>
        <end position="148"/>
    </location>
</feature>
<feature type="compositionally biased region" description="Polar residues" evidence="1">
    <location>
        <begin position="121"/>
        <end position="130"/>
    </location>
</feature>
<sequence>MSVDAISEDAGIISRLQLAKALKEDPENIYAESPENSAIFLRQRNRNTRFGTQTPPRGAFRLPRPTCLLVPPVLGNVEEYNSQHNTSQILPSQLYQQAQQTQQTQQTQQQAQQEVRRPSIPQISTSSPRNSIIIPEDRERRGSGSKPATLLDVRESMLEVRQNLQNTLPFSASSSHRTSMILQQNKSLPAQFP</sequence>
<evidence type="ECO:0000256" key="1">
    <source>
        <dbReference type="SAM" id="MobiDB-lite"/>
    </source>
</evidence>
<dbReference type="Proteomes" id="UP000232722">
    <property type="component" value="Unassembled WGS sequence"/>
</dbReference>
<dbReference type="EMBL" id="LLXJ01001503">
    <property type="protein sequence ID" value="PKC01852.1"/>
    <property type="molecule type" value="Genomic_DNA"/>
</dbReference>